<dbReference type="InterPro" id="IPR052369">
    <property type="entry name" value="UG_Glycosaminoglycan_Hydrolase"/>
</dbReference>
<dbReference type="EC" id="3.2.1.-" evidence="4"/>
<protein>
    <submittedName>
        <fullName evidence="4">Unsaturated glucuronyl hydrolase</fullName>
        <ecNumber evidence="4">3.2.1.-</ecNumber>
    </submittedName>
</protein>
<dbReference type="PANTHER" id="PTHR36845:SF1">
    <property type="entry name" value="HYDROLASE, PUTATIVE (AFU_ORTHOLOGUE AFUA_7G05090)-RELATED"/>
    <property type="match status" value="1"/>
</dbReference>
<proteinExistence type="inferred from homology"/>
<dbReference type="EMBL" id="CAKLPZ010000001">
    <property type="protein sequence ID" value="CAH0999333.1"/>
    <property type="molecule type" value="Genomic_DNA"/>
</dbReference>
<accession>A0ABN8F493</accession>
<name>A0ABN8F493_9BACT</name>
<sequence>MRILPLLVCLLAAVCTASCQRSPAPADPPAATYSIPVDSIFALAKVKYLRAATSLDTAAGLPRNAWDDGTWRQVGKTDWTTGFFPGILWQVYAHDRDAEVLAQAKKWTETLRENQTYDRNHDIGFIMYSSFGNALELTGDSATYLQPLLTAARTGAGRFNPTVKTIRSWDREDTNHLTIIDNMMNLHLFNFAARETGDSSYLRMARRHADRTDAEHFRPDGSSYHVVTYDPADGAVRSRTTHQGIADESMWARGQAWAIYGFTEAYQDMGDQRYLDRAIRSADHFIENLPADTIPFWDFDAPGEEKDASAAAIAASAFIALSEVTGSAKYRSEAERLLTALSSPKYLAGVDDPMGGLLRHQTGNKPRSGTDRERELDVNINYGDYYYLEALNRLNQ</sequence>
<gene>
    <name evidence="4" type="ORF">LEM8419_00631</name>
</gene>
<keyword evidence="1 4" id="KW-0378">Hydrolase</keyword>
<organism evidence="4 5">
    <name type="scientific">Neolewinella maritima</name>
    <dbReference type="NCBI Taxonomy" id="1383882"/>
    <lineage>
        <taxon>Bacteria</taxon>
        <taxon>Pseudomonadati</taxon>
        <taxon>Bacteroidota</taxon>
        <taxon>Saprospiria</taxon>
        <taxon>Saprospirales</taxon>
        <taxon>Lewinellaceae</taxon>
        <taxon>Neolewinella</taxon>
    </lineage>
</organism>
<evidence type="ECO:0000256" key="3">
    <source>
        <dbReference type="SAM" id="SignalP"/>
    </source>
</evidence>
<evidence type="ECO:0000256" key="2">
    <source>
        <dbReference type="ARBA" id="ARBA00038358"/>
    </source>
</evidence>
<dbReference type="PANTHER" id="PTHR36845">
    <property type="entry name" value="HYDROLASE, PUTATIVE (AFU_ORTHOLOGUE AFUA_7G05090)-RELATED"/>
    <property type="match status" value="1"/>
</dbReference>
<comment type="caution">
    <text evidence="4">The sequence shown here is derived from an EMBL/GenBank/DDBJ whole genome shotgun (WGS) entry which is preliminary data.</text>
</comment>
<dbReference type="RefSeq" id="WP_238749521.1">
    <property type="nucleotide sequence ID" value="NZ_CAKLPZ010000001.1"/>
</dbReference>
<dbReference type="InterPro" id="IPR008928">
    <property type="entry name" value="6-hairpin_glycosidase_sf"/>
</dbReference>
<keyword evidence="5" id="KW-1185">Reference proteome</keyword>
<dbReference type="SUPFAM" id="SSF48208">
    <property type="entry name" value="Six-hairpin glycosidases"/>
    <property type="match status" value="1"/>
</dbReference>
<feature type="signal peptide" evidence="3">
    <location>
        <begin position="1"/>
        <end position="26"/>
    </location>
</feature>
<dbReference type="Pfam" id="PF07470">
    <property type="entry name" value="Glyco_hydro_88"/>
    <property type="match status" value="1"/>
</dbReference>
<evidence type="ECO:0000313" key="5">
    <source>
        <dbReference type="Proteomes" id="UP000837803"/>
    </source>
</evidence>
<keyword evidence="4" id="KW-0326">Glycosidase</keyword>
<dbReference type="InterPro" id="IPR012341">
    <property type="entry name" value="6hp_glycosidase-like_sf"/>
</dbReference>
<reference evidence="4" key="1">
    <citation type="submission" date="2021-12" db="EMBL/GenBank/DDBJ databases">
        <authorList>
            <person name="Rodrigo-Torres L."/>
            <person name="Arahal R. D."/>
            <person name="Lucena T."/>
        </authorList>
    </citation>
    <scope>NUCLEOTIDE SEQUENCE</scope>
    <source>
        <strain evidence="4">CECT 8419</strain>
    </source>
</reference>
<feature type="chain" id="PRO_5045115706" evidence="3">
    <location>
        <begin position="27"/>
        <end position="396"/>
    </location>
</feature>
<evidence type="ECO:0000313" key="4">
    <source>
        <dbReference type="EMBL" id="CAH0999333.1"/>
    </source>
</evidence>
<dbReference type="Gene3D" id="1.50.10.10">
    <property type="match status" value="1"/>
</dbReference>
<comment type="similarity">
    <text evidence="2">Belongs to the glycosyl hydrolase 88 family.</text>
</comment>
<keyword evidence="3" id="KW-0732">Signal</keyword>
<dbReference type="Proteomes" id="UP000837803">
    <property type="component" value="Unassembled WGS sequence"/>
</dbReference>
<dbReference type="GO" id="GO:0016798">
    <property type="term" value="F:hydrolase activity, acting on glycosyl bonds"/>
    <property type="evidence" value="ECO:0007669"/>
    <property type="project" value="UniProtKB-KW"/>
</dbReference>
<evidence type="ECO:0000256" key="1">
    <source>
        <dbReference type="ARBA" id="ARBA00022801"/>
    </source>
</evidence>
<dbReference type="InterPro" id="IPR010905">
    <property type="entry name" value="Glyco_hydro_88"/>
</dbReference>